<keyword evidence="6" id="KW-1133">Transmembrane helix</keyword>
<dbReference type="InterPro" id="IPR013320">
    <property type="entry name" value="ConA-like_dom_sf"/>
</dbReference>
<evidence type="ECO:0000313" key="8">
    <source>
        <dbReference type="EMBL" id="VFT81313.1"/>
    </source>
</evidence>
<evidence type="ECO:0000256" key="1">
    <source>
        <dbReference type="ARBA" id="ARBA00004370"/>
    </source>
</evidence>
<dbReference type="InterPro" id="IPR005629">
    <property type="entry name" value="Skn1/Kre6/Sbg1"/>
</dbReference>
<dbReference type="PANTHER" id="PTHR31361:SF1">
    <property type="entry name" value="BETA-GLUCAN SYNTHESIS-ASSOCIATED PROTEIN KRE6-RELATED"/>
    <property type="match status" value="1"/>
</dbReference>
<protein>
    <submittedName>
        <fullName evidence="8">Aste57867_4192 protein</fullName>
    </submittedName>
</protein>
<evidence type="ECO:0000256" key="3">
    <source>
        <dbReference type="ARBA" id="ARBA00023180"/>
    </source>
</evidence>
<evidence type="ECO:0000313" key="7">
    <source>
        <dbReference type="EMBL" id="KAF0713831.1"/>
    </source>
</evidence>
<dbReference type="AlphaFoldDB" id="A0A485KGK3"/>
<evidence type="ECO:0000256" key="6">
    <source>
        <dbReference type="SAM" id="Phobius"/>
    </source>
</evidence>
<dbReference type="GO" id="GO:0071555">
    <property type="term" value="P:cell wall organization"/>
    <property type="evidence" value="ECO:0007669"/>
    <property type="project" value="UniProtKB-KW"/>
</dbReference>
<gene>
    <name evidence="8" type="primary">Aste57867_4192</name>
    <name evidence="7" type="ORF">As57867_004181</name>
    <name evidence="8" type="ORF">ASTE57867_4192</name>
</gene>
<reference evidence="7" key="2">
    <citation type="submission" date="2019-06" db="EMBL/GenBank/DDBJ databases">
        <title>Genomics analysis of Aphanomyces spp. identifies a new class of oomycete effector associated with host adaptation.</title>
        <authorList>
            <person name="Gaulin E."/>
        </authorList>
    </citation>
    <scope>NUCLEOTIDE SEQUENCE</scope>
    <source>
        <strain evidence="7">CBS 578.67</strain>
    </source>
</reference>
<evidence type="ECO:0000313" key="9">
    <source>
        <dbReference type="Proteomes" id="UP000332933"/>
    </source>
</evidence>
<keyword evidence="2 6" id="KW-0472">Membrane</keyword>
<reference evidence="8 9" key="1">
    <citation type="submission" date="2019-03" db="EMBL/GenBank/DDBJ databases">
        <authorList>
            <person name="Gaulin E."/>
            <person name="Dumas B."/>
        </authorList>
    </citation>
    <scope>NUCLEOTIDE SEQUENCE [LARGE SCALE GENOMIC DNA]</scope>
    <source>
        <strain evidence="8">CBS 568.67</strain>
    </source>
</reference>
<keyword evidence="3" id="KW-0325">Glycoprotein</keyword>
<dbReference type="GO" id="GO:0015926">
    <property type="term" value="F:glucosidase activity"/>
    <property type="evidence" value="ECO:0007669"/>
    <property type="project" value="TreeGrafter"/>
</dbReference>
<evidence type="ECO:0000256" key="5">
    <source>
        <dbReference type="SAM" id="MobiDB-lite"/>
    </source>
</evidence>
<name>A0A485KGK3_9STRA</name>
<dbReference type="PANTHER" id="PTHR31361">
    <property type="entry name" value="BETA-GLUCAN SYNTHESIS-ASSOCIATED PROTEIN KRE6-RELATED"/>
    <property type="match status" value="1"/>
</dbReference>
<comment type="subcellular location">
    <subcellularLocation>
        <location evidence="1">Membrane</location>
    </subcellularLocation>
</comment>
<feature type="region of interest" description="Disordered" evidence="5">
    <location>
        <begin position="202"/>
        <end position="239"/>
    </location>
</feature>
<evidence type="ECO:0000256" key="2">
    <source>
        <dbReference type="ARBA" id="ARBA00023136"/>
    </source>
</evidence>
<proteinExistence type="predicted"/>
<accession>A0A485KGK3</accession>
<dbReference type="GO" id="GO:0006078">
    <property type="term" value="P:(1-&gt;6)-beta-D-glucan biosynthetic process"/>
    <property type="evidence" value="ECO:0007669"/>
    <property type="project" value="TreeGrafter"/>
</dbReference>
<dbReference type="OrthoDB" id="78386at2759"/>
<evidence type="ECO:0000256" key="4">
    <source>
        <dbReference type="ARBA" id="ARBA00023316"/>
    </source>
</evidence>
<dbReference type="Gene3D" id="2.60.120.200">
    <property type="match status" value="1"/>
</dbReference>
<dbReference type="EMBL" id="CAADRA010000924">
    <property type="protein sequence ID" value="VFT81313.1"/>
    <property type="molecule type" value="Genomic_DNA"/>
</dbReference>
<organism evidence="8 9">
    <name type="scientific">Aphanomyces stellatus</name>
    <dbReference type="NCBI Taxonomy" id="120398"/>
    <lineage>
        <taxon>Eukaryota</taxon>
        <taxon>Sar</taxon>
        <taxon>Stramenopiles</taxon>
        <taxon>Oomycota</taxon>
        <taxon>Saprolegniomycetes</taxon>
        <taxon>Saprolegniales</taxon>
        <taxon>Verrucalvaceae</taxon>
        <taxon>Aphanomyces</taxon>
    </lineage>
</organism>
<dbReference type="GO" id="GO:0005886">
    <property type="term" value="C:plasma membrane"/>
    <property type="evidence" value="ECO:0007669"/>
    <property type="project" value="TreeGrafter"/>
</dbReference>
<dbReference type="SUPFAM" id="SSF49899">
    <property type="entry name" value="Concanavalin A-like lectins/glucanases"/>
    <property type="match status" value="1"/>
</dbReference>
<keyword evidence="6" id="KW-0812">Transmembrane</keyword>
<sequence length="239" mass="25863">MIEEPLYVIFNVALAKAWGATPPNAEVGPCRGNATSNDPVGTYPYNRTMSICDSFPMYMEIDYIRIYQDTGAESAMAIGCDPPSHPTKQWIDGHIKWYTDKNNPMIRVDGGATCIDVNDCQAMIASEPTGKCVAHRCQCVANYGGPRCTKFTGGKSLSIDGPNYFGPKFIYPAVLASVAVALIALTAVLRMRRVAAATSLAATTRKPKKLEEDNGDESPEVSAAAPNRRFYAPVNANPM</sequence>
<feature type="transmembrane region" description="Helical" evidence="6">
    <location>
        <begin position="169"/>
        <end position="189"/>
    </location>
</feature>
<keyword evidence="9" id="KW-1185">Reference proteome</keyword>
<keyword evidence="4" id="KW-0961">Cell wall biogenesis/degradation</keyword>
<dbReference type="GO" id="GO:0005789">
    <property type="term" value="C:endoplasmic reticulum membrane"/>
    <property type="evidence" value="ECO:0007669"/>
    <property type="project" value="TreeGrafter"/>
</dbReference>
<dbReference type="Proteomes" id="UP000332933">
    <property type="component" value="Unassembled WGS sequence"/>
</dbReference>
<dbReference type="EMBL" id="VJMH01000924">
    <property type="protein sequence ID" value="KAF0713831.1"/>
    <property type="molecule type" value="Genomic_DNA"/>
</dbReference>
<dbReference type="Pfam" id="PF03935">
    <property type="entry name" value="SKN1_KRE6_Sbg1"/>
    <property type="match status" value="1"/>
</dbReference>